<organism evidence="8 9">
    <name type="scientific">[Clostridium] citroniae WAL-19142</name>
    <dbReference type="NCBI Taxonomy" id="742734"/>
    <lineage>
        <taxon>Bacteria</taxon>
        <taxon>Bacillati</taxon>
        <taxon>Bacillota</taxon>
        <taxon>Clostridia</taxon>
        <taxon>Lachnospirales</taxon>
        <taxon>Lachnospiraceae</taxon>
        <taxon>Enterocloster</taxon>
    </lineage>
</organism>
<dbReference type="SUPFAM" id="SSF53383">
    <property type="entry name" value="PLP-dependent transferases"/>
    <property type="match status" value="1"/>
</dbReference>
<dbReference type="InterPro" id="IPR010969">
    <property type="entry name" value="Cys_dSase-rel_unknwn_funct"/>
</dbReference>
<dbReference type="EMBL" id="ADLK01000024">
    <property type="protein sequence ID" value="KMW18285.1"/>
    <property type="molecule type" value="Genomic_DNA"/>
</dbReference>
<dbReference type="InterPro" id="IPR016454">
    <property type="entry name" value="Cysteine_dSase"/>
</dbReference>
<comment type="similarity">
    <text evidence="2">Belongs to the class-V pyridoxal-phosphate-dependent aminotransferase family. Csd subfamily.</text>
</comment>
<evidence type="ECO:0000256" key="3">
    <source>
        <dbReference type="ARBA" id="ARBA00012239"/>
    </source>
</evidence>
<evidence type="ECO:0000313" key="9">
    <source>
        <dbReference type="Proteomes" id="UP000037392"/>
    </source>
</evidence>
<dbReference type="PANTHER" id="PTHR43586">
    <property type="entry name" value="CYSTEINE DESULFURASE"/>
    <property type="match status" value="1"/>
</dbReference>
<protein>
    <recommendedName>
        <fullName evidence="3">cysteine desulfurase</fullName>
        <ecNumber evidence="3">2.8.1.7</ecNumber>
    </recommendedName>
</protein>
<sequence>MKHLITSALKGEKNMIYLDNGATTFHKPEAVIQAVADAMRHMGNSGRGSHEASLGAARTIYDTRVLVSDLFGLGNPCRAAFTANSTTSLNMAIQGLFSPGDHVITTMMEHNSVLRPLYMMRERGVELTIVRADGRGNIRYEDLERAIRPNTKGIVCTHASNLTGNVVDIERVGRICTKASLLFVLDASQTAGVFDIHMEHMGIDVLCFTGHKSLMGPQGTGGICLREGVAVRPLMAGGSGTHSYQEFHPGEMPEALEAGTVNGHGIAGLHAALEFIRSTGMETIRCRELMLMRRFYEGVLGIPGVTVYGDFSDMDRHAPVVALNIGNYDSGEVSDELAANYGIYTRAGAHCAPLMHQALGTVGQGAVRFSMSYYNTEEEIDQAVQAVRELAV</sequence>
<evidence type="ECO:0000256" key="6">
    <source>
        <dbReference type="RuleBase" id="RU004504"/>
    </source>
</evidence>
<reference evidence="8 9" key="1">
    <citation type="submission" date="2011-04" db="EMBL/GenBank/DDBJ databases">
        <title>The Genome Sequence of Clostridium citroniae WAL-19142.</title>
        <authorList>
            <consortium name="The Broad Institute Genome Sequencing Platform"/>
            <person name="Earl A."/>
            <person name="Ward D."/>
            <person name="Feldgarden M."/>
            <person name="Gevers D."/>
            <person name="Warren Y.A."/>
            <person name="Tyrrell K.L."/>
            <person name="Citron D.M."/>
            <person name="Goldstein E.J."/>
            <person name="Daigneault M."/>
            <person name="Allen-Vercoe E."/>
            <person name="Young S.K."/>
            <person name="Zeng Q."/>
            <person name="Gargeya S."/>
            <person name="Fitzgerald M."/>
            <person name="Haas B."/>
            <person name="Abouelleil A."/>
            <person name="Alvarado L."/>
            <person name="Arachchi H.M."/>
            <person name="Berlin A."/>
            <person name="Brown A."/>
            <person name="Chapman S.B."/>
            <person name="Chen Z."/>
            <person name="Dunbar C."/>
            <person name="Freedman E."/>
            <person name="Gearin G."/>
            <person name="Gellesch M."/>
            <person name="Goldberg J."/>
            <person name="Griggs A."/>
            <person name="Gujja S."/>
            <person name="Heilman E.R."/>
            <person name="Heiman D."/>
            <person name="Howarth C."/>
            <person name="Larson L."/>
            <person name="Lui A."/>
            <person name="MacDonald P.J."/>
            <person name="Mehta T."/>
            <person name="Montmayeur A."/>
            <person name="Murphy C."/>
            <person name="Neiman D."/>
            <person name="Pearson M."/>
            <person name="Priest M."/>
            <person name="Roberts A."/>
            <person name="Saif S."/>
            <person name="Shea T."/>
            <person name="Shenoy N."/>
            <person name="Sisk P."/>
            <person name="Stolte C."/>
            <person name="Sykes S."/>
            <person name="White J."/>
            <person name="Yandava C."/>
            <person name="Wortman J."/>
            <person name="Nusbaum C."/>
            <person name="Birren B."/>
        </authorList>
    </citation>
    <scope>NUCLEOTIDE SEQUENCE [LARGE SCALE GENOMIC DNA]</scope>
    <source>
        <strain evidence="8 9">WAL-19142</strain>
    </source>
</reference>
<dbReference type="GO" id="GO:0031071">
    <property type="term" value="F:cysteine desulfurase activity"/>
    <property type="evidence" value="ECO:0007669"/>
    <property type="project" value="UniProtKB-EC"/>
</dbReference>
<dbReference type="Gene3D" id="3.40.640.10">
    <property type="entry name" value="Type I PLP-dependent aspartate aminotransferase-like (Major domain)"/>
    <property type="match status" value="1"/>
</dbReference>
<dbReference type="PANTHER" id="PTHR43586:SF4">
    <property type="entry name" value="ISOPENICILLIN N EPIMERASE"/>
    <property type="match status" value="1"/>
</dbReference>
<feature type="domain" description="Aminotransferase class V" evidence="7">
    <location>
        <begin position="16"/>
        <end position="382"/>
    </location>
</feature>
<evidence type="ECO:0000256" key="5">
    <source>
        <dbReference type="ARBA" id="ARBA00050776"/>
    </source>
</evidence>
<dbReference type="PIRSF" id="PIRSF005572">
    <property type="entry name" value="NifS"/>
    <property type="match status" value="1"/>
</dbReference>
<keyword evidence="4" id="KW-0663">Pyridoxal phosphate</keyword>
<dbReference type="Gene3D" id="3.90.1150.10">
    <property type="entry name" value="Aspartate Aminotransferase, domain 1"/>
    <property type="match status" value="1"/>
</dbReference>
<accession>A0A0J9ER22</accession>
<dbReference type="Pfam" id="PF00266">
    <property type="entry name" value="Aminotran_5"/>
    <property type="match status" value="1"/>
</dbReference>
<proteinExistence type="inferred from homology"/>
<evidence type="ECO:0000259" key="7">
    <source>
        <dbReference type="Pfam" id="PF00266"/>
    </source>
</evidence>
<dbReference type="InterPro" id="IPR020578">
    <property type="entry name" value="Aminotrans_V_PyrdxlP_BS"/>
</dbReference>
<dbReference type="NCBIfam" id="TIGR01977">
    <property type="entry name" value="am_tr_V_EF2568"/>
    <property type="match status" value="1"/>
</dbReference>
<evidence type="ECO:0000256" key="2">
    <source>
        <dbReference type="ARBA" id="ARBA00010447"/>
    </source>
</evidence>
<dbReference type="PROSITE" id="PS00595">
    <property type="entry name" value="AA_TRANSFER_CLASS_5"/>
    <property type="match status" value="1"/>
</dbReference>
<dbReference type="Proteomes" id="UP000037392">
    <property type="component" value="Unassembled WGS sequence"/>
</dbReference>
<dbReference type="PATRIC" id="fig|742734.4.peg.3424"/>
<evidence type="ECO:0000256" key="4">
    <source>
        <dbReference type="ARBA" id="ARBA00022898"/>
    </source>
</evidence>
<dbReference type="EC" id="2.8.1.7" evidence="3"/>
<name>A0A0J9ER22_9FIRM</name>
<dbReference type="InterPro" id="IPR015421">
    <property type="entry name" value="PyrdxlP-dep_Trfase_major"/>
</dbReference>
<evidence type="ECO:0000256" key="1">
    <source>
        <dbReference type="ARBA" id="ARBA00001933"/>
    </source>
</evidence>
<dbReference type="InterPro" id="IPR000192">
    <property type="entry name" value="Aminotrans_V_dom"/>
</dbReference>
<comment type="caution">
    <text evidence="8">The sequence shown here is derived from an EMBL/GenBank/DDBJ whole genome shotgun (WGS) entry which is preliminary data.</text>
</comment>
<comment type="cofactor">
    <cofactor evidence="1 6">
        <name>pyridoxal 5'-phosphate</name>
        <dbReference type="ChEBI" id="CHEBI:597326"/>
    </cofactor>
</comment>
<dbReference type="InterPro" id="IPR015422">
    <property type="entry name" value="PyrdxlP-dep_Trfase_small"/>
</dbReference>
<evidence type="ECO:0000313" key="8">
    <source>
        <dbReference type="EMBL" id="KMW18285.1"/>
    </source>
</evidence>
<dbReference type="AlphaFoldDB" id="A0A0J9ER22"/>
<dbReference type="InterPro" id="IPR015424">
    <property type="entry name" value="PyrdxlP-dep_Trfase"/>
</dbReference>
<comment type="catalytic activity">
    <reaction evidence="5">
        <text>(sulfur carrier)-H + L-cysteine = (sulfur carrier)-SH + L-alanine</text>
        <dbReference type="Rhea" id="RHEA:43892"/>
        <dbReference type="Rhea" id="RHEA-COMP:14737"/>
        <dbReference type="Rhea" id="RHEA-COMP:14739"/>
        <dbReference type="ChEBI" id="CHEBI:29917"/>
        <dbReference type="ChEBI" id="CHEBI:35235"/>
        <dbReference type="ChEBI" id="CHEBI:57972"/>
        <dbReference type="ChEBI" id="CHEBI:64428"/>
        <dbReference type="EC" id="2.8.1.7"/>
    </reaction>
</comment>
<gene>
    <name evidence="8" type="ORF">HMPREF9470_03195</name>
</gene>